<dbReference type="GO" id="GO:0008821">
    <property type="term" value="F:crossover junction DNA endonuclease activity"/>
    <property type="evidence" value="ECO:0007669"/>
    <property type="project" value="TreeGrafter"/>
</dbReference>
<dbReference type="GO" id="GO:0005524">
    <property type="term" value="F:ATP binding"/>
    <property type="evidence" value="ECO:0007669"/>
    <property type="project" value="UniProtKB-KW"/>
</dbReference>
<evidence type="ECO:0000313" key="11">
    <source>
        <dbReference type="WBParaSite" id="ASIM_0001448201-mRNA-1"/>
    </source>
</evidence>
<dbReference type="Gene3D" id="3.40.50.300">
    <property type="entry name" value="P-loop containing nucleotide triphosphate hydrolases"/>
    <property type="match status" value="1"/>
</dbReference>
<dbReference type="SUPFAM" id="SSF52540">
    <property type="entry name" value="P-loop containing nucleoside triphosphate hydrolases"/>
    <property type="match status" value="1"/>
</dbReference>
<dbReference type="GO" id="GO:0140664">
    <property type="term" value="F:ATP-dependent DNA damage sensor activity"/>
    <property type="evidence" value="ECO:0007669"/>
    <property type="project" value="InterPro"/>
</dbReference>
<keyword evidence="6" id="KW-0539">Nucleus</keyword>
<name>A0A0M3K0W3_ANISI</name>
<dbReference type="PANTHER" id="PTHR46239:SF1">
    <property type="entry name" value="DNA REPAIR PROTEIN RAD51 HOMOLOG 3"/>
    <property type="match status" value="1"/>
</dbReference>
<sequence length="267" mass="30003">MEFVTAKELFMKEHESQLLSTGLPRLDALLDGGFAPGTFNEIVGLSGVGKTQFCMQLAVNVQRHERNNECVYVDTEGGFSTKRVCDMTNRCILHESESNDTYLRRIHHARCHDAVQLTSTLHRLPNFITNNQNVRFSFIAIDIQIGLVIVDSVAMPIRGESEQLRQTIVDYSRILAKIAIEYRCVVVVVNHVAIRFRSEHSGYESSYLASALGTSWCHYPTIRLWLCPAEDVPSSQRSVHVTKNPFGAIGSVSYRIVEGGLEEVQDD</sequence>
<evidence type="ECO:0000259" key="8">
    <source>
        <dbReference type="PROSITE" id="PS50162"/>
    </source>
</evidence>
<dbReference type="Proteomes" id="UP000267096">
    <property type="component" value="Unassembled WGS sequence"/>
</dbReference>
<organism evidence="11">
    <name type="scientific">Anisakis simplex</name>
    <name type="common">Herring worm</name>
    <dbReference type="NCBI Taxonomy" id="6269"/>
    <lineage>
        <taxon>Eukaryota</taxon>
        <taxon>Metazoa</taxon>
        <taxon>Ecdysozoa</taxon>
        <taxon>Nematoda</taxon>
        <taxon>Chromadorea</taxon>
        <taxon>Rhabditida</taxon>
        <taxon>Spirurina</taxon>
        <taxon>Ascaridomorpha</taxon>
        <taxon>Ascaridoidea</taxon>
        <taxon>Anisakidae</taxon>
        <taxon>Anisakis</taxon>
        <taxon>Anisakis simplex complex</taxon>
    </lineage>
</organism>
<proteinExistence type="predicted"/>
<protein>
    <recommendedName>
        <fullName evidence="7">DNA repair protein RAD51 homolog 3</fullName>
    </recommendedName>
</protein>
<keyword evidence="5" id="KW-0234">DNA repair</keyword>
<accession>A0A0M3K0W3</accession>
<dbReference type="OrthoDB" id="10063861at2759"/>
<keyword evidence="4" id="KW-0067">ATP-binding</keyword>
<evidence type="ECO:0000256" key="2">
    <source>
        <dbReference type="ARBA" id="ARBA00022741"/>
    </source>
</evidence>
<dbReference type="InterPro" id="IPR020588">
    <property type="entry name" value="RecA_ATP-bd"/>
</dbReference>
<dbReference type="GO" id="GO:0007131">
    <property type="term" value="P:reciprocal meiotic recombination"/>
    <property type="evidence" value="ECO:0007669"/>
    <property type="project" value="TreeGrafter"/>
</dbReference>
<feature type="domain" description="RecA family profile 1" evidence="8">
    <location>
        <begin position="15"/>
        <end position="192"/>
    </location>
</feature>
<dbReference type="InterPro" id="IPR027417">
    <property type="entry name" value="P-loop_NTPase"/>
</dbReference>
<dbReference type="GO" id="GO:0000400">
    <property type="term" value="F:four-way junction DNA binding"/>
    <property type="evidence" value="ECO:0007669"/>
    <property type="project" value="TreeGrafter"/>
</dbReference>
<dbReference type="Pfam" id="PF08423">
    <property type="entry name" value="Rad51"/>
    <property type="match status" value="1"/>
</dbReference>
<evidence type="ECO:0000313" key="9">
    <source>
        <dbReference type="EMBL" id="VDK50864.1"/>
    </source>
</evidence>
<dbReference type="GO" id="GO:0000707">
    <property type="term" value="P:meiotic DNA recombinase assembly"/>
    <property type="evidence" value="ECO:0007669"/>
    <property type="project" value="TreeGrafter"/>
</dbReference>
<keyword evidence="10" id="KW-1185">Reference proteome</keyword>
<comment type="subcellular location">
    <subcellularLocation>
        <location evidence="1">Nucleus</location>
    </subcellularLocation>
</comment>
<dbReference type="GO" id="GO:0033063">
    <property type="term" value="C:Rad51B-Rad51C-Rad51D-XRCC2 complex"/>
    <property type="evidence" value="ECO:0007669"/>
    <property type="project" value="TreeGrafter"/>
</dbReference>
<keyword evidence="2" id="KW-0547">Nucleotide-binding</keyword>
<dbReference type="InterPro" id="IPR052093">
    <property type="entry name" value="HR_Repair_Mediator"/>
</dbReference>
<gene>
    <name evidence="9" type="ORF">ASIM_LOCUS13892</name>
</gene>
<evidence type="ECO:0000313" key="10">
    <source>
        <dbReference type="Proteomes" id="UP000267096"/>
    </source>
</evidence>
<dbReference type="PROSITE" id="PS50162">
    <property type="entry name" value="RECA_2"/>
    <property type="match status" value="1"/>
</dbReference>
<dbReference type="InterPro" id="IPR013632">
    <property type="entry name" value="Rad51_C"/>
</dbReference>
<reference evidence="9 10" key="2">
    <citation type="submission" date="2018-11" db="EMBL/GenBank/DDBJ databases">
        <authorList>
            <consortium name="Pathogen Informatics"/>
        </authorList>
    </citation>
    <scope>NUCLEOTIDE SEQUENCE [LARGE SCALE GENOMIC DNA]</scope>
</reference>
<dbReference type="EMBL" id="UYRR01031537">
    <property type="protein sequence ID" value="VDK50864.1"/>
    <property type="molecule type" value="Genomic_DNA"/>
</dbReference>
<evidence type="ECO:0000256" key="1">
    <source>
        <dbReference type="ARBA" id="ARBA00004123"/>
    </source>
</evidence>
<dbReference type="PANTHER" id="PTHR46239">
    <property type="entry name" value="DNA REPAIR PROTEIN RAD51 HOMOLOG 3 RAD51C"/>
    <property type="match status" value="1"/>
</dbReference>
<dbReference type="GO" id="GO:0005657">
    <property type="term" value="C:replication fork"/>
    <property type="evidence" value="ECO:0007669"/>
    <property type="project" value="TreeGrafter"/>
</dbReference>
<dbReference type="WBParaSite" id="ASIM_0001448201-mRNA-1">
    <property type="protein sequence ID" value="ASIM_0001448201-mRNA-1"/>
    <property type="gene ID" value="ASIM_0001448201"/>
</dbReference>
<keyword evidence="3" id="KW-0227">DNA damage</keyword>
<evidence type="ECO:0000256" key="7">
    <source>
        <dbReference type="ARBA" id="ARBA00040674"/>
    </source>
</evidence>
<evidence type="ECO:0000256" key="6">
    <source>
        <dbReference type="ARBA" id="ARBA00023242"/>
    </source>
</evidence>
<dbReference type="GO" id="GO:0033065">
    <property type="term" value="C:Rad51C-XRCC3 complex"/>
    <property type="evidence" value="ECO:0007669"/>
    <property type="project" value="TreeGrafter"/>
</dbReference>
<dbReference type="AlphaFoldDB" id="A0A0M3K0W3"/>
<evidence type="ECO:0000256" key="5">
    <source>
        <dbReference type="ARBA" id="ARBA00023204"/>
    </source>
</evidence>
<reference evidence="11" key="1">
    <citation type="submission" date="2016-04" db="UniProtKB">
        <authorList>
            <consortium name="WormBaseParasite"/>
        </authorList>
    </citation>
    <scope>IDENTIFICATION</scope>
</reference>
<evidence type="ECO:0000256" key="3">
    <source>
        <dbReference type="ARBA" id="ARBA00022763"/>
    </source>
</evidence>
<evidence type="ECO:0000256" key="4">
    <source>
        <dbReference type="ARBA" id="ARBA00022840"/>
    </source>
</evidence>